<dbReference type="EMBL" id="KE384747">
    <property type="protein sequence ID" value="KJK76066.1"/>
    <property type="molecule type" value="Genomic_DNA"/>
</dbReference>
<evidence type="ECO:0000256" key="2">
    <source>
        <dbReference type="ARBA" id="ARBA00023242"/>
    </source>
</evidence>
<dbReference type="GO" id="GO:0008270">
    <property type="term" value="F:zinc ion binding"/>
    <property type="evidence" value="ECO:0007669"/>
    <property type="project" value="InterPro"/>
</dbReference>
<dbReference type="Gene3D" id="3.20.20.80">
    <property type="entry name" value="Glycosidases"/>
    <property type="match status" value="1"/>
</dbReference>
<dbReference type="Pfam" id="PF03659">
    <property type="entry name" value="Glyco_hydro_71"/>
    <property type="match status" value="1"/>
</dbReference>
<dbReference type="InterPro" id="IPR007219">
    <property type="entry name" value="XnlR_reg_dom"/>
</dbReference>
<dbReference type="InterPro" id="IPR005197">
    <property type="entry name" value="Glyco_hydro_71"/>
</dbReference>
<feature type="domain" description="Xylanolytic transcriptional activator regulatory" evidence="5">
    <location>
        <begin position="784"/>
        <end position="858"/>
    </location>
</feature>
<feature type="signal peptide" evidence="4">
    <location>
        <begin position="1"/>
        <end position="27"/>
    </location>
</feature>
<evidence type="ECO:0000256" key="1">
    <source>
        <dbReference type="ARBA" id="ARBA00004123"/>
    </source>
</evidence>
<dbReference type="Proteomes" id="UP000054544">
    <property type="component" value="Unassembled WGS sequence"/>
</dbReference>
<keyword evidence="7" id="KW-1185">Reference proteome</keyword>
<evidence type="ECO:0000256" key="4">
    <source>
        <dbReference type="SAM" id="SignalP"/>
    </source>
</evidence>
<feature type="chain" id="PRO_5002341529" description="Xylanolytic transcriptional activator regulatory domain-containing protein" evidence="4">
    <location>
        <begin position="28"/>
        <end position="1152"/>
    </location>
</feature>
<evidence type="ECO:0000259" key="5">
    <source>
        <dbReference type="SMART" id="SM00906"/>
    </source>
</evidence>
<evidence type="ECO:0000256" key="3">
    <source>
        <dbReference type="SAM" id="MobiDB-lite"/>
    </source>
</evidence>
<name>A0A0D9NQB7_METAN</name>
<dbReference type="InterPro" id="IPR050613">
    <property type="entry name" value="Sec_Metabolite_Reg"/>
</dbReference>
<evidence type="ECO:0000313" key="7">
    <source>
        <dbReference type="Proteomes" id="UP000054544"/>
    </source>
</evidence>
<protein>
    <recommendedName>
        <fullName evidence="5">Xylanolytic transcriptional activator regulatory domain-containing protein</fullName>
    </recommendedName>
</protein>
<dbReference type="AlphaFoldDB" id="A0A0D9NQB7"/>
<feature type="region of interest" description="Disordered" evidence="3">
    <location>
        <begin position="488"/>
        <end position="542"/>
    </location>
</feature>
<dbReference type="STRING" id="1291518.A0A0D9NQB7"/>
<dbReference type="GO" id="GO:0003677">
    <property type="term" value="F:DNA binding"/>
    <property type="evidence" value="ECO:0007669"/>
    <property type="project" value="InterPro"/>
</dbReference>
<keyword evidence="4" id="KW-0732">Signal</keyword>
<dbReference type="SMART" id="SM00906">
    <property type="entry name" value="Fungal_trans"/>
    <property type="match status" value="1"/>
</dbReference>
<dbReference type="CDD" id="cd11577">
    <property type="entry name" value="GH71"/>
    <property type="match status" value="1"/>
</dbReference>
<sequence length="1152" mass="125698">MFSISNALRRLGVGCFAAAAFLSVVKASPMPETSPLEVRAAAGDRLVFCHFMIGIVGDRTSASDYDDDMRRAKDAGIDAFALNIGVDGYTDQQLGYAYDSAARNGMKVFISFDFNWWSPGDAGGVGRKIAQYASKPAQLVVDGRVFASSFAGDGLDVDAMRSAAGSNVYFVPNFHPGQSSPDKIDGALNWMGWDSNGNNKAPSNGHTVTVADGDNSYQSWLGTRKYMAPVSPWFFTHFGPEVSYSKNWVFPGGSLIFDRWNQVLQKRFPMLEIVTWNDYGESHYVGPLKSPHYDDGNSKWVNDMPHDGWLDLSKPFIAAYKAGANSINAYIKKDKIIYWYRRTLRTLDCDSTDTTAGRPANNNSGNYFMGRPDGWQTMDDVVYVVSFLTQPGTITVQSGGQSKTENAPSGAHIFTVPAGVGQQKFSLTRSGNTVLSGTSLMDIANVCPCGIYNFNAYVGTLPSGFNDPLQPHGLASLTVGLHVSTCEAKPSLGTNPPVTNPPGGGTPTTTTSPGGQRPTTTTSSTKPPVTSPPGGGQVCTGGTNADGESGNYSGLCGFSCHYGYCPPGPCKCTSFGTQISPPPETGYNGCPLLGEGEGYKGLFDFAEPDQLLLLDDACAVPAARPPKDEIVQSAGPAPQQSTACALLLHGSHLSTSRSDILSSLPERAVANRLVDTYFNMEALPRVCVHSPSFLQQYQRFWDDPSQAPLTWIALLFGIMSFAAQAQPGTPDQAHDPALPLPFLEQIVSCLVLGNYTHGAPYAIEALLHYFVLERRRARDTQADTWLVMGIILRLAQRMGYHRDPRHFPGITPFQGEMRRRVWLMIHGIDITTALQFGLPRMISPRHGDTAPPRNLSDHELREDMAVLPPSRPETEHTPMLHMVARNRFFVVLGAIADASMGASKMTPVEERMLLQRLYDARDAIPPVLRYTSLSDSLGDAASHNIHRIILMVLFYKGLIVLHWHHVRLVNVRTRSEEPRPAAAREETCRNSYRICTTAALKMLEIQHEVEEQRRPGGCLASLGLRFSAAYNHEFLMATLVLFTHVYGIANGAPGSHLDDGEKAEMHEMEGVLRRARRTWSLRSAHSREAAAVDKLLGKLFRILDGPGCEAVLMDGGADDASMGQLDGVDWGFLAEFGLLSHLQDLSRHCIGR</sequence>
<dbReference type="GO" id="GO:0051118">
    <property type="term" value="F:glucan endo-1,3-alpha-glucosidase activity"/>
    <property type="evidence" value="ECO:0007669"/>
    <property type="project" value="InterPro"/>
</dbReference>
<comment type="subcellular location">
    <subcellularLocation>
        <location evidence="1">Nucleus</location>
    </subcellularLocation>
</comment>
<dbReference type="OrthoDB" id="1046782at2759"/>
<dbReference type="CDD" id="cd12148">
    <property type="entry name" value="fungal_TF_MHR"/>
    <property type="match status" value="1"/>
</dbReference>
<dbReference type="Pfam" id="PF04082">
    <property type="entry name" value="Fungal_trans"/>
    <property type="match status" value="1"/>
</dbReference>
<evidence type="ECO:0000313" key="6">
    <source>
        <dbReference type="EMBL" id="KJK76066.1"/>
    </source>
</evidence>
<dbReference type="GO" id="GO:0006351">
    <property type="term" value="P:DNA-templated transcription"/>
    <property type="evidence" value="ECO:0007669"/>
    <property type="project" value="InterPro"/>
</dbReference>
<dbReference type="PANTHER" id="PTHR31001">
    <property type="entry name" value="UNCHARACTERIZED TRANSCRIPTIONAL REGULATORY PROTEIN"/>
    <property type="match status" value="1"/>
</dbReference>
<organism evidence="6 7">
    <name type="scientific">Metarhizium anisopliae BRIP 53293</name>
    <dbReference type="NCBI Taxonomy" id="1291518"/>
    <lineage>
        <taxon>Eukaryota</taxon>
        <taxon>Fungi</taxon>
        <taxon>Dikarya</taxon>
        <taxon>Ascomycota</taxon>
        <taxon>Pezizomycotina</taxon>
        <taxon>Sordariomycetes</taxon>
        <taxon>Hypocreomycetidae</taxon>
        <taxon>Hypocreales</taxon>
        <taxon>Clavicipitaceae</taxon>
        <taxon>Metarhizium</taxon>
    </lineage>
</organism>
<dbReference type="PANTHER" id="PTHR31001:SF74">
    <property type="entry name" value="ZN(II)2CYS6 TRANSCRIPTION FACTOR (EUROFUNG)"/>
    <property type="match status" value="1"/>
</dbReference>
<accession>A0A0D9NQB7</accession>
<keyword evidence="2" id="KW-0539">Nucleus</keyword>
<gene>
    <name evidence="6" type="ORF">H634G_08471</name>
</gene>
<proteinExistence type="predicted"/>
<feature type="compositionally biased region" description="Low complexity" evidence="3">
    <location>
        <begin position="507"/>
        <end position="528"/>
    </location>
</feature>
<reference evidence="7" key="1">
    <citation type="journal article" date="2014" name="BMC Genomics">
        <title>The genome sequence of the biocontrol fungus Metarhizium anisopliae and comparative genomics of Metarhizium species.</title>
        <authorList>
            <person name="Pattemore J.A."/>
            <person name="Hane J.K."/>
            <person name="Williams A.H."/>
            <person name="Wilson B.A."/>
            <person name="Stodart B.J."/>
            <person name="Ash G.J."/>
        </authorList>
    </citation>
    <scope>NUCLEOTIDE SEQUENCE [LARGE SCALE GENOMIC DNA]</scope>
    <source>
        <strain evidence="7">BRIP 53293</strain>
    </source>
</reference>
<dbReference type="GO" id="GO:0005634">
    <property type="term" value="C:nucleus"/>
    <property type="evidence" value="ECO:0007669"/>
    <property type="project" value="UniProtKB-SubCell"/>
</dbReference>